<gene>
    <name evidence="1" type="ORF">CIK91_13925</name>
</gene>
<proteinExistence type="predicted"/>
<dbReference type="Proteomes" id="UP000216189">
    <property type="component" value="Unassembled WGS sequence"/>
</dbReference>
<evidence type="ECO:0000313" key="2">
    <source>
        <dbReference type="Proteomes" id="UP000216189"/>
    </source>
</evidence>
<comment type="caution">
    <text evidence="1">The sequence shown here is derived from an EMBL/GenBank/DDBJ whole genome shotgun (WGS) entry which is preliminary data.</text>
</comment>
<evidence type="ECO:0000313" key="1">
    <source>
        <dbReference type="EMBL" id="OYP53067.1"/>
    </source>
</evidence>
<accession>A0ABX4EE61</accession>
<protein>
    <submittedName>
        <fullName evidence="1">Uncharacterized protein</fullName>
    </submittedName>
</protein>
<sequence length="184" mass="21508">MNAPITNYSSTFNDLNNVQLEAAKKKGIVPVKTNRSLKYEDHNLYIVQDCEYFGVDKLTYSHPYVTKNTAKLMVHIGQDFQKLLHKNGYRKHKIIITSVLRTDENIQALRQVNQNAVWNSAHRYATTFDITYIRFYRLSTEGKPASNQVLKETLGKVLRHLRQKGKCYVKYEVNQHCFHLTSRK</sequence>
<dbReference type="Pfam" id="PF18979">
    <property type="entry name" value="DUF5715"/>
    <property type="match status" value="1"/>
</dbReference>
<dbReference type="EMBL" id="NPJF01000073">
    <property type="protein sequence ID" value="OYP53067.1"/>
    <property type="molecule type" value="Genomic_DNA"/>
</dbReference>
<keyword evidence="2" id="KW-1185">Reference proteome</keyword>
<dbReference type="GeneID" id="72478251"/>
<dbReference type="RefSeq" id="WP_051214665.1">
    <property type="nucleotide sequence ID" value="NZ_CP091797.1"/>
</dbReference>
<dbReference type="InterPro" id="IPR043769">
    <property type="entry name" value="DUF5715"/>
</dbReference>
<organism evidence="1 2">
    <name type="scientific">Segatella bryantii</name>
    <name type="common">Prevotella bryantii</name>
    <dbReference type="NCBI Taxonomy" id="77095"/>
    <lineage>
        <taxon>Bacteria</taxon>
        <taxon>Pseudomonadati</taxon>
        <taxon>Bacteroidota</taxon>
        <taxon>Bacteroidia</taxon>
        <taxon>Bacteroidales</taxon>
        <taxon>Prevotellaceae</taxon>
        <taxon>Segatella</taxon>
    </lineage>
</organism>
<reference evidence="1 2" key="1">
    <citation type="submission" date="2017-08" db="EMBL/GenBank/DDBJ databases">
        <title>Comparative genomics of non-oral Prevotella species.</title>
        <authorList>
            <person name="Accetto T."/>
            <person name="Nograsek B."/>
            <person name="Avgustin G."/>
        </authorList>
    </citation>
    <scope>NUCLEOTIDE SEQUENCE [LARGE SCALE GENOMIC DNA]</scope>
    <source>
        <strain evidence="1 2">TC1-1</strain>
    </source>
</reference>
<name>A0ABX4EE61_SEGBR</name>